<dbReference type="PROSITE" id="PS51450">
    <property type="entry name" value="LRR"/>
    <property type="match status" value="3"/>
</dbReference>
<dbReference type="EMBL" id="JAPTSV010000002">
    <property type="protein sequence ID" value="KAJ1530946.1"/>
    <property type="molecule type" value="Genomic_DNA"/>
</dbReference>
<gene>
    <name evidence="6" type="ORF">ONE63_005782</name>
</gene>
<dbReference type="Pfam" id="PF13855">
    <property type="entry name" value="LRR_8"/>
    <property type="match status" value="1"/>
</dbReference>
<accession>A0AAV7Y1I8</accession>
<evidence type="ECO:0000313" key="7">
    <source>
        <dbReference type="Proteomes" id="UP001075354"/>
    </source>
</evidence>
<dbReference type="InterPro" id="IPR032675">
    <property type="entry name" value="LRR_dom_sf"/>
</dbReference>
<keyword evidence="3" id="KW-0677">Repeat</keyword>
<evidence type="ECO:0000256" key="4">
    <source>
        <dbReference type="ARBA" id="ARBA00024433"/>
    </source>
</evidence>
<keyword evidence="2" id="KW-0433">Leucine-rich repeat</keyword>
<evidence type="ECO:0000256" key="1">
    <source>
        <dbReference type="ARBA" id="ARBA00003843"/>
    </source>
</evidence>
<protein>
    <recommendedName>
        <fullName evidence="4">Dynein axonemal assembly factor 1 homolog</fullName>
    </recommendedName>
</protein>
<feature type="compositionally biased region" description="Polar residues" evidence="5">
    <location>
        <begin position="510"/>
        <end position="520"/>
    </location>
</feature>
<dbReference type="SUPFAM" id="SSF52058">
    <property type="entry name" value="L domain-like"/>
    <property type="match status" value="1"/>
</dbReference>
<evidence type="ECO:0000256" key="2">
    <source>
        <dbReference type="ARBA" id="ARBA00022614"/>
    </source>
</evidence>
<feature type="region of interest" description="Disordered" evidence="5">
    <location>
        <begin position="479"/>
        <end position="598"/>
    </location>
</feature>
<dbReference type="InterPro" id="IPR001611">
    <property type="entry name" value="Leu-rich_rpt"/>
</dbReference>
<comment type="caution">
    <text evidence="6">The sequence shown here is derived from an EMBL/GenBank/DDBJ whole genome shotgun (WGS) entry which is preliminary data.</text>
</comment>
<dbReference type="Proteomes" id="UP001075354">
    <property type="component" value="Chromosome 2"/>
</dbReference>
<feature type="compositionally biased region" description="Pro residues" evidence="5">
    <location>
        <begin position="621"/>
        <end position="634"/>
    </location>
</feature>
<dbReference type="PANTHER" id="PTHR45973">
    <property type="entry name" value="PROTEIN PHOSPHATASE 1 REGULATORY SUBUNIT SDS22-RELATED"/>
    <property type="match status" value="1"/>
</dbReference>
<evidence type="ECO:0000313" key="6">
    <source>
        <dbReference type="EMBL" id="KAJ1530946.1"/>
    </source>
</evidence>
<organism evidence="6 7">
    <name type="scientific">Megalurothrips usitatus</name>
    <name type="common">bean blossom thrips</name>
    <dbReference type="NCBI Taxonomy" id="439358"/>
    <lineage>
        <taxon>Eukaryota</taxon>
        <taxon>Metazoa</taxon>
        <taxon>Ecdysozoa</taxon>
        <taxon>Arthropoda</taxon>
        <taxon>Hexapoda</taxon>
        <taxon>Insecta</taxon>
        <taxon>Pterygota</taxon>
        <taxon>Neoptera</taxon>
        <taxon>Paraneoptera</taxon>
        <taxon>Thysanoptera</taxon>
        <taxon>Terebrantia</taxon>
        <taxon>Thripoidea</taxon>
        <taxon>Thripidae</taxon>
        <taxon>Megalurothrips</taxon>
    </lineage>
</organism>
<feature type="compositionally biased region" description="Basic residues" evidence="5">
    <location>
        <begin position="1"/>
        <end position="14"/>
    </location>
</feature>
<feature type="region of interest" description="Disordered" evidence="5">
    <location>
        <begin position="621"/>
        <end position="649"/>
    </location>
</feature>
<reference evidence="6" key="1">
    <citation type="submission" date="2022-12" db="EMBL/GenBank/DDBJ databases">
        <title>Chromosome-level genome assembly of the bean flower thrips Megalurothrips usitatus.</title>
        <authorList>
            <person name="Ma L."/>
            <person name="Liu Q."/>
            <person name="Li H."/>
            <person name="Cai W."/>
        </authorList>
    </citation>
    <scope>NUCLEOTIDE SEQUENCE</scope>
    <source>
        <strain evidence="6">Cailab_2022a</strain>
    </source>
</reference>
<dbReference type="AlphaFoldDB" id="A0AAV7Y1I8"/>
<feature type="region of interest" description="Disordered" evidence="5">
    <location>
        <begin position="1"/>
        <end position="36"/>
    </location>
</feature>
<feature type="compositionally biased region" description="Low complexity" evidence="5">
    <location>
        <begin position="15"/>
        <end position="36"/>
    </location>
</feature>
<dbReference type="InterPro" id="IPR050576">
    <property type="entry name" value="Cilia_flagella_integrity"/>
</dbReference>
<proteinExistence type="predicted"/>
<dbReference type="InterPro" id="IPR003591">
    <property type="entry name" value="Leu-rich_rpt_typical-subtyp"/>
</dbReference>
<feature type="region of interest" description="Disordered" evidence="5">
    <location>
        <begin position="341"/>
        <end position="461"/>
    </location>
</feature>
<evidence type="ECO:0000256" key="3">
    <source>
        <dbReference type="ARBA" id="ARBA00022737"/>
    </source>
</evidence>
<dbReference type="SMART" id="SM00369">
    <property type="entry name" value="LRR_TYP"/>
    <property type="match status" value="4"/>
</dbReference>
<feature type="compositionally biased region" description="Low complexity" evidence="5">
    <location>
        <begin position="447"/>
        <end position="458"/>
    </location>
</feature>
<evidence type="ECO:0000256" key="5">
    <source>
        <dbReference type="SAM" id="MobiDB-lite"/>
    </source>
</evidence>
<feature type="compositionally biased region" description="Low complexity" evidence="5">
    <location>
        <begin position="542"/>
        <end position="556"/>
    </location>
</feature>
<dbReference type="Gene3D" id="3.80.10.10">
    <property type="entry name" value="Ribonuclease Inhibitor"/>
    <property type="match status" value="3"/>
</dbReference>
<sequence>MGAHRAPRLARRSHSSVGAVSVSGPSPATAAAGAAAGAGAEVADDGELQAMHDGRLQVARTVKEKEKNPDRISLDRRGLTAVPLMPGESRVRLLSLQHNLISRMDSLSAAGLTLSRLVFLDIYDNQVDRISGLDCLDNLRVLLMGKNRIRKIEGLRRQSRLEVLDLHGNQISSIQGLSFLCELKVLNLAGNQIRTVGATDLQGLRNLHELNLRRNRLRKLLGFGDTPHLVKLFLSNNELSCVEDMYSVAKSTHLREVTIDGNPVAQGGDCVSFLVSYLPSLMTLSNLQITDPVRKAAMSWRSNKEAASSLFLQLGAAEPEGSKREEVIFNARTNWELLRSQSYCGPAPGSGRPGHGQQQQQRPGTAGTAGTTAASGAPADPEAEDRAEDKPGVTSAGAAGGGAGGGAAPKQAGGGVVGPSARVVSMLDRQHTDGKRRAPVRRTASQDTDTSSTNTSNSVEFFRLPPILAPLLGFPEERQAGEEGHEPPPSSQPPAAPSNGGGRRARRCDSLSSVEPNVDTSLSSLSGSSGGEGDSDSDDELAAPAASATTAAPAAPVEVQRTKSATPHRRPPPMYKPSPPRASTARPKPQPGGVGTAGRALAAGAAGGVVSVGAPVSVPPAPPAAPAGPVPAAPPAAHGANGNAQGKTREQGGDYLVEISGRYLNVYGQGALRFIDRPWNPVKAADVTIVRFNYINFNGLTTVLGRLKQRFPNAEHFIFRENNLACLGQLNALADIQGLTSLSVEEEGNPIVSKQWQSYAIYRLAHWGLRTINDVEVTEEMMAAAAAEFRGLSDLVLWSLPDSLLQPLLSRLRLDGSRGHGHGHGQGPGLPQQQQHHLSARQWLWTADPALRTVVGKEALQWRRTALTPDDLVWRHKGRVQLGALLDVAVAAVVKLRMLEAKWPGVLQELVRDTLVDHSHLHAYMKKCMASLQRL</sequence>
<dbReference type="SMART" id="SM00365">
    <property type="entry name" value="LRR_SD22"/>
    <property type="match status" value="5"/>
</dbReference>
<name>A0AAV7Y1I8_9NEOP</name>
<comment type="function">
    <text evidence="1">Cilium-specific protein required for cilia structures.</text>
</comment>
<feature type="compositionally biased region" description="Gly residues" evidence="5">
    <location>
        <begin position="398"/>
        <end position="417"/>
    </location>
</feature>
<dbReference type="PANTHER" id="PTHR45973:SF8">
    <property type="entry name" value="LEUCINE-RICH REPEAT-CONTAINING PROTEIN 49"/>
    <property type="match status" value="1"/>
</dbReference>
<feature type="compositionally biased region" description="Pro residues" evidence="5">
    <location>
        <begin position="487"/>
        <end position="496"/>
    </location>
</feature>
<keyword evidence="7" id="KW-1185">Reference proteome</keyword>
<feature type="compositionally biased region" description="Low complexity" evidence="5">
    <location>
        <begin position="355"/>
        <end position="380"/>
    </location>
</feature>